<dbReference type="Pfam" id="PF07993">
    <property type="entry name" value="NAD_binding_4"/>
    <property type="match status" value="1"/>
</dbReference>
<feature type="domain" description="Thioester reductase (TE)" evidence="1">
    <location>
        <begin position="7"/>
        <end position="239"/>
    </location>
</feature>
<name>A0A380T8Z0_9PSED</name>
<dbReference type="RefSeq" id="WP_115089571.1">
    <property type="nucleotide sequence ID" value="NZ_CBCSFG010000017.1"/>
</dbReference>
<accession>A0A380T8Z0</accession>
<proteinExistence type="predicted"/>
<protein>
    <submittedName>
        <fullName evidence="2">Putative N-acetyl quinovosamine synthesis protein</fullName>
    </submittedName>
</protein>
<dbReference type="InterPro" id="IPR013120">
    <property type="entry name" value="FAR_NAD-bd"/>
</dbReference>
<dbReference type="Gene3D" id="3.40.50.720">
    <property type="entry name" value="NAD(P)-binding Rossmann-like Domain"/>
    <property type="match status" value="1"/>
</dbReference>
<dbReference type="InterPro" id="IPR036291">
    <property type="entry name" value="NAD(P)-bd_dom_sf"/>
</dbReference>
<reference evidence="3" key="1">
    <citation type="submission" date="2018-07" db="EMBL/GenBank/DDBJ databases">
        <authorList>
            <person name="Blom J."/>
        </authorList>
    </citation>
    <scope>NUCLEOTIDE SEQUENCE [LARGE SCALE GENOMIC DNA]</scope>
    <source>
        <strain evidence="3">CCOS 864</strain>
    </source>
</reference>
<evidence type="ECO:0000259" key="1">
    <source>
        <dbReference type="Pfam" id="PF07993"/>
    </source>
</evidence>
<dbReference type="SUPFAM" id="SSF51735">
    <property type="entry name" value="NAD(P)-binding Rossmann-fold domains"/>
    <property type="match status" value="1"/>
</dbReference>
<dbReference type="EMBL" id="UIDD01000013">
    <property type="protein sequence ID" value="SUQ65968.1"/>
    <property type="molecule type" value="Genomic_DNA"/>
</dbReference>
<dbReference type="GO" id="GO:0004029">
    <property type="term" value="F:aldehyde dehydrogenase (NAD+) activity"/>
    <property type="evidence" value="ECO:0007669"/>
    <property type="project" value="TreeGrafter"/>
</dbReference>
<dbReference type="InterPro" id="IPR051783">
    <property type="entry name" value="NAD(P)-dependent_oxidoreduct"/>
</dbReference>
<sequence length="376" mass="41052">MSVECFVTGGTGFIGQHLVAHLSAQGHKVRVLMRRPERLAELREQVARLGGNAAQVFAVAGDLERSELGLSVADRARLRQASIVFHLGAQFAWGLSLQQSRAVNVEGARQVALLAAEQKSRLVMIGGYMLKNHAHLRNIGIDPQRPQLTDWPAVYRQVGGYEASKLEAHFATLQVMSAQRGEMTVVHPATVCGHSRTGHILEGQPLAALIRNLVQGKLAAVPGSPEHWLPLVTVDYLVELLAACAFDDAMIGQELLALDERTPHLRELLAQVAHPLGVKPPKHHLSLRLMKILLSVPPIARLLNTSVEALDFIQTTRFDTAATGQFAGRHGIVKPDIREALQLTAMFVNAHCLGKGGSTRQQPPVLCKLSCRVRRQ</sequence>
<dbReference type="Proteomes" id="UP000255177">
    <property type="component" value="Unassembled WGS sequence"/>
</dbReference>
<organism evidence="2 3">
    <name type="scientific">Pseudomonas wadenswilerensis</name>
    <dbReference type="NCBI Taxonomy" id="1785161"/>
    <lineage>
        <taxon>Bacteria</taxon>
        <taxon>Pseudomonadati</taxon>
        <taxon>Pseudomonadota</taxon>
        <taxon>Gammaproteobacteria</taxon>
        <taxon>Pseudomonadales</taxon>
        <taxon>Pseudomonadaceae</taxon>
        <taxon>Pseudomonas</taxon>
    </lineage>
</organism>
<gene>
    <name evidence="2" type="primary">bzo70-2</name>
    <name evidence="2" type="ORF">CCOS864_05448</name>
</gene>
<dbReference type="AlphaFoldDB" id="A0A380T8Z0"/>
<evidence type="ECO:0000313" key="2">
    <source>
        <dbReference type="EMBL" id="SUQ65968.1"/>
    </source>
</evidence>
<dbReference type="PANTHER" id="PTHR48079:SF6">
    <property type="entry name" value="NAD(P)-BINDING DOMAIN-CONTAINING PROTEIN-RELATED"/>
    <property type="match status" value="1"/>
</dbReference>
<dbReference type="GO" id="GO:0005737">
    <property type="term" value="C:cytoplasm"/>
    <property type="evidence" value="ECO:0007669"/>
    <property type="project" value="TreeGrafter"/>
</dbReference>
<evidence type="ECO:0000313" key="3">
    <source>
        <dbReference type="Proteomes" id="UP000255177"/>
    </source>
</evidence>
<keyword evidence="3" id="KW-1185">Reference proteome</keyword>
<dbReference type="PANTHER" id="PTHR48079">
    <property type="entry name" value="PROTEIN YEEZ"/>
    <property type="match status" value="1"/>
</dbReference>